<dbReference type="PRINTS" id="PR00625">
    <property type="entry name" value="JDOMAIN"/>
</dbReference>
<dbReference type="Pfam" id="PF22819">
    <property type="entry name" value="TcaA_5th"/>
    <property type="match status" value="2"/>
</dbReference>
<dbReference type="Gene3D" id="1.10.287.110">
    <property type="entry name" value="DnaJ domain"/>
    <property type="match status" value="1"/>
</dbReference>
<evidence type="ECO:0000256" key="3">
    <source>
        <dbReference type="SAM" id="MobiDB-lite"/>
    </source>
</evidence>
<dbReference type="EMBL" id="SLUB01000018">
    <property type="protein sequence ID" value="THE12326.1"/>
    <property type="molecule type" value="Genomic_DNA"/>
</dbReference>
<evidence type="ECO:0000256" key="2">
    <source>
        <dbReference type="ARBA" id="ARBA00023016"/>
    </source>
</evidence>
<dbReference type="RefSeq" id="WP_136379767.1">
    <property type="nucleotide sequence ID" value="NZ_SLUB01000018.1"/>
</dbReference>
<dbReference type="OrthoDB" id="1682769at2"/>
<dbReference type="SMART" id="SM00271">
    <property type="entry name" value="DnaJ"/>
    <property type="match status" value="1"/>
</dbReference>
<evidence type="ECO:0000313" key="6">
    <source>
        <dbReference type="Proteomes" id="UP000306477"/>
    </source>
</evidence>
<feature type="compositionally biased region" description="Polar residues" evidence="3">
    <location>
        <begin position="70"/>
        <end position="87"/>
    </location>
</feature>
<name>A0A4S3PSP9_9BACI</name>
<dbReference type="GO" id="GO:0006260">
    <property type="term" value="P:DNA replication"/>
    <property type="evidence" value="ECO:0007669"/>
    <property type="project" value="UniProtKB-KW"/>
</dbReference>
<evidence type="ECO:0000256" key="1">
    <source>
        <dbReference type="ARBA" id="ARBA00022705"/>
    </source>
</evidence>
<proteinExistence type="predicted"/>
<dbReference type="PANTHER" id="PTHR44825">
    <property type="match status" value="1"/>
</dbReference>
<sequence length="442" mass="51169">MSVGNYYTLLGVAETATDLEIRKAYIKKIRQFPNETHPEEFQLLTKAYKTLSDKELRRYYDAQLEEQRSVTRITSSPEHVQPSSQQPVHPVVQEETKNQPEDPRTNNQPEATVRNKKKLPILQILLGCAVLYILYITFAPEKEVTAPAESEPARVEVESTVETNTSTDETESADGTVTETPEIEEVEDMIPSQEQVEDFLHDYFLYSVEVIDGVHFSEVERFLDPTGKKLEEQRSYTRYLIEKGITEDLVQMQVKDFQAEDGFIVATTEEVYDIYYSDGSVKRKSFESQYRLRLEGQQLLVHELIFTNEVSSEDLKGPELNVDITLVEEFLYNYMADSVNAINYQDFSYVEYYLAANSKRYSEQLDYTQYLIEKGITEELLSFELVDVKEIGNQIYEATTRESYTIFYGDGTSSDKKFESRFHIIQSDGSFEVSELIYTKER</sequence>
<reference evidence="5 6" key="1">
    <citation type="journal article" date="2019" name="Indoor Air">
        <title>Impacts of indoor surface finishes on bacterial viability.</title>
        <authorList>
            <person name="Hu J."/>
            <person name="Maamar S.B."/>
            <person name="Glawe A.J."/>
            <person name="Gottel N."/>
            <person name="Gilbert J.A."/>
            <person name="Hartmann E.M."/>
        </authorList>
    </citation>
    <scope>NUCLEOTIDE SEQUENCE [LARGE SCALE GENOMIC DNA]</scope>
    <source>
        <strain evidence="5 6">AF060A6</strain>
    </source>
</reference>
<dbReference type="InterPro" id="IPR001623">
    <property type="entry name" value="DnaJ_domain"/>
</dbReference>
<protein>
    <submittedName>
        <fullName evidence="5">J domain-containing protein</fullName>
    </submittedName>
</protein>
<feature type="region of interest" description="Disordered" evidence="3">
    <location>
        <begin position="145"/>
        <end position="179"/>
    </location>
</feature>
<organism evidence="5 6">
    <name type="scientific">Bacillus timonensis</name>
    <dbReference type="NCBI Taxonomy" id="1033734"/>
    <lineage>
        <taxon>Bacteria</taxon>
        <taxon>Bacillati</taxon>
        <taxon>Bacillota</taxon>
        <taxon>Bacilli</taxon>
        <taxon>Bacillales</taxon>
        <taxon>Bacillaceae</taxon>
        <taxon>Bacillus</taxon>
    </lineage>
</organism>
<keyword evidence="6" id="KW-1185">Reference proteome</keyword>
<dbReference type="AlphaFoldDB" id="A0A4S3PSP9"/>
<keyword evidence="1" id="KW-0235">DNA replication</keyword>
<dbReference type="SUPFAM" id="SSF46565">
    <property type="entry name" value="Chaperone J-domain"/>
    <property type="match status" value="1"/>
</dbReference>
<feature type="domain" description="J" evidence="4">
    <location>
        <begin position="5"/>
        <end position="64"/>
    </location>
</feature>
<feature type="region of interest" description="Disordered" evidence="3">
    <location>
        <begin position="69"/>
        <end position="112"/>
    </location>
</feature>
<dbReference type="PANTHER" id="PTHR44825:SF1">
    <property type="entry name" value="DNAJ HOMOLOG SUBFAMILY C MEMBER 4"/>
    <property type="match status" value="1"/>
</dbReference>
<keyword evidence="2" id="KW-0346">Stress response</keyword>
<evidence type="ECO:0000259" key="4">
    <source>
        <dbReference type="PROSITE" id="PS50076"/>
    </source>
</evidence>
<dbReference type="Pfam" id="PF00226">
    <property type="entry name" value="DnaJ"/>
    <property type="match status" value="1"/>
</dbReference>
<feature type="compositionally biased region" description="Low complexity" evidence="3">
    <location>
        <begin position="158"/>
        <end position="167"/>
    </location>
</feature>
<dbReference type="CDD" id="cd06257">
    <property type="entry name" value="DnaJ"/>
    <property type="match status" value="1"/>
</dbReference>
<dbReference type="InterPro" id="IPR054528">
    <property type="entry name" value="TcaA_5th"/>
</dbReference>
<dbReference type="InterPro" id="IPR036869">
    <property type="entry name" value="J_dom_sf"/>
</dbReference>
<gene>
    <name evidence="5" type="ORF">E1I69_11530</name>
</gene>
<feature type="compositionally biased region" description="Basic and acidic residues" evidence="3">
    <location>
        <begin position="92"/>
        <end position="104"/>
    </location>
</feature>
<dbReference type="PROSITE" id="PS50076">
    <property type="entry name" value="DNAJ_2"/>
    <property type="match status" value="1"/>
</dbReference>
<comment type="caution">
    <text evidence="5">The sequence shown here is derived from an EMBL/GenBank/DDBJ whole genome shotgun (WGS) entry which is preliminary data.</text>
</comment>
<accession>A0A4S3PSP9</accession>
<evidence type="ECO:0000313" key="5">
    <source>
        <dbReference type="EMBL" id="THE12326.1"/>
    </source>
</evidence>
<dbReference type="InterPro" id="IPR052763">
    <property type="entry name" value="DnaJ_C4"/>
</dbReference>
<dbReference type="Proteomes" id="UP000306477">
    <property type="component" value="Unassembled WGS sequence"/>
</dbReference>